<organism evidence="1 2">
    <name type="scientific">Poecilia reticulata</name>
    <name type="common">Guppy</name>
    <name type="synonym">Acanthophacelus reticulatus</name>
    <dbReference type="NCBI Taxonomy" id="8081"/>
    <lineage>
        <taxon>Eukaryota</taxon>
        <taxon>Metazoa</taxon>
        <taxon>Chordata</taxon>
        <taxon>Craniata</taxon>
        <taxon>Vertebrata</taxon>
        <taxon>Euteleostomi</taxon>
        <taxon>Actinopterygii</taxon>
        <taxon>Neopterygii</taxon>
        <taxon>Teleostei</taxon>
        <taxon>Neoteleostei</taxon>
        <taxon>Acanthomorphata</taxon>
        <taxon>Ovalentaria</taxon>
        <taxon>Atherinomorphae</taxon>
        <taxon>Cyprinodontiformes</taxon>
        <taxon>Poeciliidae</taxon>
        <taxon>Poeciliinae</taxon>
        <taxon>Poecilia</taxon>
    </lineage>
</organism>
<protein>
    <submittedName>
        <fullName evidence="1">Uncharacterized protein</fullName>
    </submittedName>
</protein>
<dbReference type="AlphaFoldDB" id="A0A3P9Q3R0"/>
<name>A0A3P9Q3R0_POERE</name>
<dbReference type="Bgee" id="ENSPREG00000019430">
    <property type="expression patterns" value="Expressed in caudal fin"/>
</dbReference>
<proteinExistence type="predicted"/>
<reference evidence="2" key="1">
    <citation type="submission" date="2013-11" db="EMBL/GenBank/DDBJ databases">
        <title>The genomic landscape of the Guanapo guppy.</title>
        <authorList>
            <person name="Kuenstner A."/>
            <person name="Dreyer C."/>
        </authorList>
    </citation>
    <scope>NUCLEOTIDE SEQUENCE</scope>
    <source>
        <strain evidence="2">Guanapo</strain>
    </source>
</reference>
<dbReference type="Ensembl" id="ENSPRET00000029021.1">
    <property type="protein sequence ID" value="ENSPREP00000028705.1"/>
    <property type="gene ID" value="ENSPREG00000019430.1"/>
</dbReference>
<keyword evidence="2" id="KW-1185">Reference proteome</keyword>
<dbReference type="Proteomes" id="UP000242638">
    <property type="component" value="Unassembled WGS sequence"/>
</dbReference>
<evidence type="ECO:0000313" key="2">
    <source>
        <dbReference type="Proteomes" id="UP000242638"/>
    </source>
</evidence>
<dbReference type="GeneTree" id="ENSGT00940000154669"/>
<reference evidence="1" key="3">
    <citation type="submission" date="2025-09" db="UniProtKB">
        <authorList>
            <consortium name="Ensembl"/>
        </authorList>
    </citation>
    <scope>IDENTIFICATION</scope>
    <source>
        <strain evidence="1">Guanapo</strain>
    </source>
</reference>
<sequence>EPNLTEAEFSALAELIDNHEIVIKPADKGSAIVILDRRQYLWECYRQLSDPNYYLKLSKPIYLETLQIVAKILNRLHKNKFISAKQKSYLLGPLEPRPRLFYVLPKVHKEPFKWSVPFKVPPGRPIVSDCSSETYGTIYFILYFLGVSLFSDAALGNCPFSPYQKSPLHLEKMFYCLKTNMSEDIQEDLRGFILF</sequence>
<dbReference type="OMA" id="LERIYMH"/>
<reference evidence="1" key="2">
    <citation type="submission" date="2025-08" db="UniProtKB">
        <authorList>
            <consortium name="Ensembl"/>
        </authorList>
    </citation>
    <scope>IDENTIFICATION</scope>
    <source>
        <strain evidence="1">Guanapo</strain>
    </source>
</reference>
<evidence type="ECO:0000313" key="1">
    <source>
        <dbReference type="Ensembl" id="ENSPREP00000028705.1"/>
    </source>
</evidence>
<dbReference type="STRING" id="8081.ENSPREP00000028705"/>
<accession>A0A3P9Q3R0</accession>